<protein>
    <submittedName>
        <fullName evidence="2">Cell division transcription factor WhmD</fullName>
    </submittedName>
</protein>
<dbReference type="AlphaFoldDB" id="A0A4R0S193"/>
<name>A0A4R0S193_BIFLL</name>
<evidence type="ECO:0000313" key="2">
    <source>
        <dbReference type="EMBL" id="TCD73786.1"/>
    </source>
</evidence>
<dbReference type="EMBL" id="SHPM01000028">
    <property type="protein sequence ID" value="TCD73786.1"/>
    <property type="molecule type" value="Genomic_DNA"/>
</dbReference>
<comment type="caution">
    <text evidence="2">The sequence shown here is derived from an EMBL/GenBank/DDBJ whole genome shotgun (WGS) entry which is preliminary data.</text>
</comment>
<evidence type="ECO:0000259" key="1">
    <source>
        <dbReference type="PROSITE" id="PS51674"/>
    </source>
</evidence>
<gene>
    <name evidence="2" type="ORF">MCC10002_1226</name>
</gene>
<dbReference type="Proteomes" id="UP000293701">
    <property type="component" value="Unassembled WGS sequence"/>
</dbReference>
<dbReference type="InterPro" id="IPR034768">
    <property type="entry name" value="4FE4S_WBL"/>
</dbReference>
<dbReference type="PROSITE" id="PS51674">
    <property type="entry name" value="4FE4S_WBL"/>
    <property type="match status" value="1"/>
</dbReference>
<dbReference type="RefSeq" id="WP_242686433.1">
    <property type="nucleotide sequence ID" value="NZ_SHPM01000028.1"/>
</dbReference>
<reference evidence="2 3" key="1">
    <citation type="journal article" date="2018" name="Sci. Rep.">
        <title>Genomic diversity and distribution of Bifidobacterium longum subsp. longum across the human lifespan.</title>
        <authorList>
            <person name="Odamaki T."/>
            <person name="Bottacini F."/>
            <person name="Kato K."/>
            <person name="Mitsuyama E."/>
            <person name="Yoshida K."/>
            <person name="Horigome A."/>
            <person name="Xiao J.Z."/>
            <person name="van Sinderen D."/>
        </authorList>
    </citation>
    <scope>NUCLEOTIDE SEQUENCE [LARGE SCALE GENOMIC DNA]</scope>
    <source>
        <strain evidence="2 3">MCC10002</strain>
    </source>
</reference>
<dbReference type="Pfam" id="PF02467">
    <property type="entry name" value="Whib"/>
    <property type="match status" value="1"/>
</dbReference>
<dbReference type="GO" id="GO:0051301">
    <property type="term" value="P:cell division"/>
    <property type="evidence" value="ECO:0007669"/>
    <property type="project" value="UniProtKB-KW"/>
</dbReference>
<feature type="domain" description="4Fe-4S Wbl-type" evidence="1">
    <location>
        <begin position="9"/>
        <end position="67"/>
    </location>
</feature>
<organism evidence="2 3">
    <name type="scientific">Bifidobacterium longum subsp. longum</name>
    <dbReference type="NCBI Taxonomy" id="1679"/>
    <lineage>
        <taxon>Bacteria</taxon>
        <taxon>Bacillati</taxon>
        <taxon>Actinomycetota</taxon>
        <taxon>Actinomycetes</taxon>
        <taxon>Bifidobacteriales</taxon>
        <taxon>Bifidobacteriaceae</taxon>
        <taxon>Bifidobacterium</taxon>
    </lineage>
</organism>
<sequence>MSDWRKSAACAGYDPALWFPGNSQLMRREAIHICHTCPVMMQCRKYAETNIDTPVVETTGFLRTGLAWIQTIRLNPEASHF</sequence>
<proteinExistence type="predicted"/>
<keyword evidence="2" id="KW-0132">Cell division</keyword>
<evidence type="ECO:0000313" key="3">
    <source>
        <dbReference type="Proteomes" id="UP000293701"/>
    </source>
</evidence>
<keyword evidence="2" id="KW-0131">Cell cycle</keyword>
<accession>A0A4R0S193</accession>